<feature type="compositionally biased region" description="Polar residues" evidence="1">
    <location>
        <begin position="62"/>
        <end position="71"/>
    </location>
</feature>
<protein>
    <submittedName>
        <fullName evidence="2">Uncharacterized protein</fullName>
    </submittedName>
</protein>
<evidence type="ECO:0000256" key="1">
    <source>
        <dbReference type="SAM" id="MobiDB-lite"/>
    </source>
</evidence>
<keyword evidence="3" id="KW-1185">Reference proteome</keyword>
<gene>
    <name evidence="2" type="ORF">CEXT_528771</name>
</gene>
<dbReference type="Proteomes" id="UP001054945">
    <property type="component" value="Unassembled WGS sequence"/>
</dbReference>
<feature type="compositionally biased region" description="Polar residues" evidence="1">
    <location>
        <begin position="1"/>
        <end position="10"/>
    </location>
</feature>
<feature type="region of interest" description="Disordered" evidence="1">
    <location>
        <begin position="1"/>
        <end position="29"/>
    </location>
</feature>
<name>A0AAV4YAX6_CAEEX</name>
<feature type="region of interest" description="Disordered" evidence="1">
    <location>
        <begin position="44"/>
        <end position="71"/>
    </location>
</feature>
<proteinExistence type="predicted"/>
<evidence type="ECO:0000313" key="2">
    <source>
        <dbReference type="EMBL" id="GIZ04468.1"/>
    </source>
</evidence>
<comment type="caution">
    <text evidence="2">The sequence shown here is derived from an EMBL/GenBank/DDBJ whole genome shotgun (WGS) entry which is preliminary data.</text>
</comment>
<evidence type="ECO:0000313" key="3">
    <source>
        <dbReference type="Proteomes" id="UP001054945"/>
    </source>
</evidence>
<dbReference type="EMBL" id="BPLR01019089">
    <property type="protein sequence ID" value="GIZ04468.1"/>
    <property type="molecule type" value="Genomic_DNA"/>
</dbReference>
<reference evidence="2 3" key="1">
    <citation type="submission" date="2021-06" db="EMBL/GenBank/DDBJ databases">
        <title>Caerostris extrusa draft genome.</title>
        <authorList>
            <person name="Kono N."/>
            <person name="Arakawa K."/>
        </authorList>
    </citation>
    <scope>NUCLEOTIDE SEQUENCE [LARGE SCALE GENOMIC DNA]</scope>
</reference>
<sequence length="71" mass="7947">MASLQNSGLEVSSEEYDRPPRRPLNMCQPRNDLMVNLERLALGSLEQGKKTSPPRLKVFRQGATNTYPSGD</sequence>
<dbReference type="AlphaFoldDB" id="A0AAV4YAX6"/>
<accession>A0AAV4YAX6</accession>
<organism evidence="2 3">
    <name type="scientific">Caerostris extrusa</name>
    <name type="common">Bark spider</name>
    <name type="synonym">Caerostris bankana</name>
    <dbReference type="NCBI Taxonomy" id="172846"/>
    <lineage>
        <taxon>Eukaryota</taxon>
        <taxon>Metazoa</taxon>
        <taxon>Ecdysozoa</taxon>
        <taxon>Arthropoda</taxon>
        <taxon>Chelicerata</taxon>
        <taxon>Arachnida</taxon>
        <taxon>Araneae</taxon>
        <taxon>Araneomorphae</taxon>
        <taxon>Entelegynae</taxon>
        <taxon>Araneoidea</taxon>
        <taxon>Araneidae</taxon>
        <taxon>Caerostris</taxon>
    </lineage>
</organism>